<name>A0A4Q1CF30_9BACT</name>
<protein>
    <recommendedName>
        <fullName evidence="3">T9SS type A sorting domain-containing protein</fullName>
    </recommendedName>
</protein>
<evidence type="ECO:0000313" key="2">
    <source>
        <dbReference type="Proteomes" id="UP000290204"/>
    </source>
</evidence>
<gene>
    <name evidence="1" type="ORF">ESA94_17885</name>
</gene>
<dbReference type="AlphaFoldDB" id="A0A4Q1CF30"/>
<accession>A0A4Q1CF30</accession>
<sequence>MFAKVKPQVFLDTLTLELSSPDRKAIKAVLKDEKGAVCRHLESEASSHCSLIWSGLNDLPYGVYTIELKQGEDEMKLKIIKRV</sequence>
<reference evidence="1 2" key="1">
    <citation type="submission" date="2019-01" db="EMBL/GenBank/DDBJ databases">
        <title>Lacibacter sp. strain TTM-7.</title>
        <authorList>
            <person name="Chen W.-M."/>
        </authorList>
    </citation>
    <scope>NUCLEOTIDE SEQUENCE [LARGE SCALE GENOMIC DNA]</scope>
    <source>
        <strain evidence="1 2">TTM-7</strain>
    </source>
</reference>
<evidence type="ECO:0000313" key="1">
    <source>
        <dbReference type="EMBL" id="RXK58508.1"/>
    </source>
</evidence>
<comment type="caution">
    <text evidence="1">The sequence shown here is derived from an EMBL/GenBank/DDBJ whole genome shotgun (WGS) entry which is preliminary data.</text>
</comment>
<proteinExistence type="predicted"/>
<dbReference type="OrthoDB" id="674215at2"/>
<dbReference type="EMBL" id="SDHW01000006">
    <property type="protein sequence ID" value="RXK58508.1"/>
    <property type="molecule type" value="Genomic_DNA"/>
</dbReference>
<dbReference type="RefSeq" id="WP_129132309.1">
    <property type="nucleotide sequence ID" value="NZ_SDHW01000006.1"/>
</dbReference>
<organism evidence="1 2">
    <name type="scientific">Lacibacter luteus</name>
    <dbReference type="NCBI Taxonomy" id="2508719"/>
    <lineage>
        <taxon>Bacteria</taxon>
        <taxon>Pseudomonadati</taxon>
        <taxon>Bacteroidota</taxon>
        <taxon>Chitinophagia</taxon>
        <taxon>Chitinophagales</taxon>
        <taxon>Chitinophagaceae</taxon>
        <taxon>Lacibacter</taxon>
    </lineage>
</organism>
<dbReference type="Proteomes" id="UP000290204">
    <property type="component" value="Unassembled WGS sequence"/>
</dbReference>
<evidence type="ECO:0008006" key="3">
    <source>
        <dbReference type="Google" id="ProtNLM"/>
    </source>
</evidence>
<keyword evidence="2" id="KW-1185">Reference proteome</keyword>